<dbReference type="InterPro" id="IPR050171">
    <property type="entry name" value="MFS_Transporters"/>
</dbReference>
<feature type="transmembrane region" description="Helical" evidence="7">
    <location>
        <begin position="159"/>
        <end position="179"/>
    </location>
</feature>
<proteinExistence type="predicted"/>
<evidence type="ECO:0000256" key="3">
    <source>
        <dbReference type="ARBA" id="ARBA00022475"/>
    </source>
</evidence>
<feature type="transmembrane region" description="Helical" evidence="7">
    <location>
        <begin position="271"/>
        <end position="292"/>
    </location>
</feature>
<dbReference type="InterPro" id="IPR020846">
    <property type="entry name" value="MFS_dom"/>
</dbReference>
<protein>
    <recommendedName>
        <fullName evidence="8">Major facilitator superfamily (MFS) profile domain-containing protein</fullName>
    </recommendedName>
</protein>
<feature type="domain" description="Major facilitator superfamily (MFS) profile" evidence="8">
    <location>
        <begin position="6"/>
        <end position="389"/>
    </location>
</feature>
<evidence type="ECO:0000256" key="2">
    <source>
        <dbReference type="ARBA" id="ARBA00022448"/>
    </source>
</evidence>
<dbReference type="GO" id="GO:0022857">
    <property type="term" value="F:transmembrane transporter activity"/>
    <property type="evidence" value="ECO:0007669"/>
    <property type="project" value="InterPro"/>
</dbReference>
<evidence type="ECO:0000256" key="4">
    <source>
        <dbReference type="ARBA" id="ARBA00022692"/>
    </source>
</evidence>
<dbReference type="GeneID" id="57098014"/>
<dbReference type="Proteomes" id="UP000222310">
    <property type="component" value="Unassembled WGS sequence"/>
</dbReference>
<dbReference type="Gene3D" id="1.20.1250.20">
    <property type="entry name" value="MFS general substrate transporter like domains"/>
    <property type="match status" value="1"/>
</dbReference>
<feature type="transmembrane region" description="Helical" evidence="7">
    <location>
        <begin position="35"/>
        <end position="60"/>
    </location>
</feature>
<gene>
    <name evidence="9" type="ORF">VF08_23055</name>
</gene>
<feature type="transmembrane region" description="Helical" evidence="7">
    <location>
        <begin position="5"/>
        <end position="23"/>
    </location>
</feature>
<dbReference type="PROSITE" id="PS00217">
    <property type="entry name" value="SUGAR_TRANSPORT_2"/>
    <property type="match status" value="1"/>
</dbReference>
<sequence>MKNRIAYFSVAYTLLILMLGTNLPSPLYELYRQQWNFSTGTLTFIFAIYVFFLIPSLLIFGRISDFLGRKPVLLLGLSLALSSSILFILAKNIFWLFLARSIQGIAVGIISGTATAALSEIQANKAKAALVTSTTAAGGGALGPIVSGILAQYSPWPTTLPFVVHISLIVPAILGILLTPETVKRQKVKLFSILYFNLNIPSKIRHFFAISSATAFVAWSIAALFMALVPSYLSILLNIKNSAIGGSVVFAFLLTSLISQIINRKAKFTKLIPTGLFMLILCLISIIISVPLNSFYPFMFGTFVGGIGLGLAFLGSMVLVNEVAPADKRGEVISSFYSILYLGVGLPIIGVGLLSQFLGLYLSILFFSLVSGFLALGIIYLFVFKSNIIMPNQSKQ</sequence>
<keyword evidence="3" id="KW-1003">Cell membrane</keyword>
<evidence type="ECO:0000313" key="9">
    <source>
        <dbReference type="EMBL" id="PHK01025.1"/>
    </source>
</evidence>
<keyword evidence="5 7" id="KW-1133">Transmembrane helix</keyword>
<feature type="transmembrane region" description="Helical" evidence="7">
    <location>
        <begin position="72"/>
        <end position="90"/>
    </location>
</feature>
<feature type="transmembrane region" description="Helical" evidence="7">
    <location>
        <begin position="241"/>
        <end position="259"/>
    </location>
</feature>
<dbReference type="InterPro" id="IPR036259">
    <property type="entry name" value="MFS_trans_sf"/>
</dbReference>
<feature type="transmembrane region" description="Helical" evidence="7">
    <location>
        <begin position="360"/>
        <end position="383"/>
    </location>
</feature>
<dbReference type="InterPro" id="IPR011701">
    <property type="entry name" value="MFS"/>
</dbReference>
<evidence type="ECO:0000256" key="1">
    <source>
        <dbReference type="ARBA" id="ARBA00004651"/>
    </source>
</evidence>
<keyword evidence="4 7" id="KW-0812">Transmembrane</keyword>
<evidence type="ECO:0000256" key="5">
    <source>
        <dbReference type="ARBA" id="ARBA00022989"/>
    </source>
</evidence>
<feature type="transmembrane region" description="Helical" evidence="7">
    <location>
        <begin position="332"/>
        <end position="354"/>
    </location>
</feature>
<dbReference type="PANTHER" id="PTHR23517">
    <property type="entry name" value="RESISTANCE PROTEIN MDTM, PUTATIVE-RELATED-RELATED"/>
    <property type="match status" value="1"/>
</dbReference>
<feature type="transmembrane region" description="Helical" evidence="7">
    <location>
        <begin position="298"/>
        <end position="320"/>
    </location>
</feature>
<dbReference type="GO" id="GO:0005886">
    <property type="term" value="C:plasma membrane"/>
    <property type="evidence" value="ECO:0007669"/>
    <property type="project" value="UniProtKB-SubCell"/>
</dbReference>
<comment type="subcellular location">
    <subcellularLocation>
        <location evidence="1">Cell membrane</location>
        <topology evidence="1">Multi-pass membrane protein</topology>
    </subcellularLocation>
</comment>
<feature type="transmembrane region" description="Helical" evidence="7">
    <location>
        <begin position="96"/>
        <end position="118"/>
    </location>
</feature>
<name>A0A9Q5Z9D1_NOSLI</name>
<evidence type="ECO:0000256" key="6">
    <source>
        <dbReference type="ARBA" id="ARBA00023136"/>
    </source>
</evidence>
<dbReference type="AlphaFoldDB" id="A0A9Q5Z9D1"/>
<evidence type="ECO:0000256" key="7">
    <source>
        <dbReference type="SAM" id="Phobius"/>
    </source>
</evidence>
<keyword evidence="2" id="KW-0813">Transport</keyword>
<dbReference type="PROSITE" id="PS50850">
    <property type="entry name" value="MFS"/>
    <property type="match status" value="1"/>
</dbReference>
<feature type="transmembrane region" description="Helical" evidence="7">
    <location>
        <begin position="130"/>
        <end position="153"/>
    </location>
</feature>
<feature type="transmembrane region" description="Helical" evidence="7">
    <location>
        <begin position="207"/>
        <end position="229"/>
    </location>
</feature>
<dbReference type="SUPFAM" id="SSF103473">
    <property type="entry name" value="MFS general substrate transporter"/>
    <property type="match status" value="1"/>
</dbReference>
<accession>A0A9Q5Z9D1</accession>
<organism evidence="9 10">
    <name type="scientific">Nostoc linckia z8</name>
    <dbReference type="NCBI Taxonomy" id="1628746"/>
    <lineage>
        <taxon>Bacteria</taxon>
        <taxon>Bacillati</taxon>
        <taxon>Cyanobacteriota</taxon>
        <taxon>Cyanophyceae</taxon>
        <taxon>Nostocales</taxon>
        <taxon>Nostocaceae</taxon>
        <taxon>Nostoc</taxon>
    </lineage>
</organism>
<dbReference type="InterPro" id="IPR005829">
    <property type="entry name" value="Sugar_transporter_CS"/>
</dbReference>
<dbReference type="RefSeq" id="WP_099070568.1">
    <property type="nucleotide sequence ID" value="NZ_LAHD01000076.1"/>
</dbReference>
<comment type="caution">
    <text evidence="9">The sequence shown here is derived from an EMBL/GenBank/DDBJ whole genome shotgun (WGS) entry which is preliminary data.</text>
</comment>
<reference evidence="9 10" key="1">
    <citation type="submission" date="2015-02" db="EMBL/GenBank/DDBJ databases">
        <title>Nostoc linckia genome annotation.</title>
        <authorList>
            <person name="Zhou Z."/>
        </authorList>
    </citation>
    <scope>NUCLEOTIDE SEQUENCE [LARGE SCALE GENOMIC DNA]</scope>
    <source>
        <strain evidence="10">z8</strain>
    </source>
</reference>
<evidence type="ECO:0000313" key="10">
    <source>
        <dbReference type="Proteomes" id="UP000222310"/>
    </source>
</evidence>
<evidence type="ECO:0000259" key="8">
    <source>
        <dbReference type="PROSITE" id="PS50850"/>
    </source>
</evidence>
<dbReference type="EMBL" id="LAHD01000076">
    <property type="protein sequence ID" value="PHK01025.1"/>
    <property type="molecule type" value="Genomic_DNA"/>
</dbReference>
<dbReference type="Pfam" id="PF07690">
    <property type="entry name" value="MFS_1"/>
    <property type="match status" value="1"/>
</dbReference>
<dbReference type="PANTHER" id="PTHR23517:SF13">
    <property type="entry name" value="MAJOR FACILITATOR SUPERFAMILY MFS_1"/>
    <property type="match status" value="1"/>
</dbReference>
<keyword evidence="6 7" id="KW-0472">Membrane</keyword>